<dbReference type="Proteomes" id="UP000029548">
    <property type="component" value="Unassembled WGS sequence"/>
</dbReference>
<dbReference type="Gene3D" id="3.40.710.10">
    <property type="entry name" value="DD-peptidase/beta-lactamase superfamily"/>
    <property type="match status" value="1"/>
</dbReference>
<dbReference type="InterPro" id="IPR045155">
    <property type="entry name" value="Beta-lactam_cat"/>
</dbReference>
<dbReference type="GO" id="GO:0030655">
    <property type="term" value="P:beta-lactam antibiotic catabolic process"/>
    <property type="evidence" value="ECO:0007669"/>
    <property type="project" value="InterPro"/>
</dbReference>
<dbReference type="eggNOG" id="COG2367">
    <property type="taxonomic scope" value="Bacteria"/>
</dbReference>
<dbReference type="RefSeq" id="WP_035122752.1">
    <property type="nucleotide sequence ID" value="NZ_JRNE01000059.1"/>
</dbReference>
<dbReference type="PANTHER" id="PTHR35333">
    <property type="entry name" value="BETA-LACTAMASE"/>
    <property type="match status" value="1"/>
</dbReference>
<dbReference type="AlphaFoldDB" id="A0A096A5E6"/>
<comment type="caution">
    <text evidence="2">The sequence shown here is derived from an EMBL/GenBank/DDBJ whole genome shotgun (WGS) entry which is preliminary data.</text>
</comment>
<evidence type="ECO:0000313" key="2">
    <source>
        <dbReference type="EMBL" id="KGF16109.1"/>
    </source>
</evidence>
<dbReference type="GO" id="GO:0008800">
    <property type="term" value="F:beta-lactamase activity"/>
    <property type="evidence" value="ECO:0007669"/>
    <property type="project" value="InterPro"/>
</dbReference>
<dbReference type="InterPro" id="IPR000871">
    <property type="entry name" value="Beta-lactam_class-A"/>
</dbReference>
<dbReference type="Pfam" id="PF13354">
    <property type="entry name" value="Beta-lactamase2"/>
    <property type="match status" value="1"/>
</dbReference>
<name>A0A096A5E6_9CORY</name>
<proteinExistence type="predicted"/>
<organism evidence="2 3">
    <name type="scientific">Corynebacterium freneyi DNF00450</name>
    <dbReference type="NCBI Taxonomy" id="1287475"/>
    <lineage>
        <taxon>Bacteria</taxon>
        <taxon>Bacillati</taxon>
        <taxon>Actinomycetota</taxon>
        <taxon>Actinomycetes</taxon>
        <taxon>Mycobacteriales</taxon>
        <taxon>Corynebacteriaceae</taxon>
        <taxon>Corynebacterium</taxon>
    </lineage>
</organism>
<accession>A0A096A5E6</accession>
<reference evidence="2 3" key="1">
    <citation type="submission" date="2014-07" db="EMBL/GenBank/DDBJ databases">
        <authorList>
            <person name="McCorrison J."/>
            <person name="Sanka R."/>
            <person name="Torralba M."/>
            <person name="Gillis M."/>
            <person name="Haft D.H."/>
            <person name="Methe B."/>
            <person name="Sutton G."/>
            <person name="Nelson K.E."/>
        </authorList>
    </citation>
    <scope>NUCLEOTIDE SEQUENCE [LARGE SCALE GENOMIC DNA]</scope>
    <source>
        <strain evidence="2 3">DNF00450</strain>
    </source>
</reference>
<sequence length="308" mass="32842">MTTAHEAKARARIRGILAEAGCDGWYHARLIGGNGQSIGDPDQPLVAAASMYKVPLLIAACRAIDSSELDPLERIVIDPAQGHQVPGPTGFCIFDDPISASTRDVLRQMIVVSDNTAAAAIRRALPHDAVARALSDLHIKDIDLVFGPPPELESASGASAWEDANYLQRASRPIDTGGDTKLENHDPAFLSHATPNALCELLELIWTGRAASPKQCEFMRTVLGQQAWSHRIASGFPGKGFTVAGKTGTIGRIRSEMAVVQPDGELPVAVSVITRAARFDPSLPEADAAIGKIARILVDYLRASYDAP</sequence>
<evidence type="ECO:0000313" key="3">
    <source>
        <dbReference type="Proteomes" id="UP000029548"/>
    </source>
</evidence>
<dbReference type="SUPFAM" id="SSF56601">
    <property type="entry name" value="beta-lactamase/transpeptidase-like"/>
    <property type="match status" value="1"/>
</dbReference>
<dbReference type="PANTHER" id="PTHR35333:SF3">
    <property type="entry name" value="BETA-LACTAMASE-TYPE TRANSPEPTIDASE FOLD CONTAINING PROTEIN"/>
    <property type="match status" value="1"/>
</dbReference>
<feature type="domain" description="Beta-lactamase class A catalytic" evidence="1">
    <location>
        <begin position="45"/>
        <end position="274"/>
    </location>
</feature>
<gene>
    <name evidence="2" type="ORF">HMPREF1650_09200</name>
</gene>
<dbReference type="EMBL" id="JRNE01000059">
    <property type="protein sequence ID" value="KGF16109.1"/>
    <property type="molecule type" value="Genomic_DNA"/>
</dbReference>
<protein>
    <recommendedName>
        <fullName evidence="1">Beta-lactamase class A catalytic domain-containing protein</fullName>
    </recommendedName>
</protein>
<dbReference type="InterPro" id="IPR012338">
    <property type="entry name" value="Beta-lactam/transpept-like"/>
</dbReference>
<dbReference type="GO" id="GO:0046677">
    <property type="term" value="P:response to antibiotic"/>
    <property type="evidence" value="ECO:0007669"/>
    <property type="project" value="InterPro"/>
</dbReference>
<evidence type="ECO:0000259" key="1">
    <source>
        <dbReference type="Pfam" id="PF13354"/>
    </source>
</evidence>